<dbReference type="Proteomes" id="UP000253970">
    <property type="component" value="Unassembled WGS sequence"/>
</dbReference>
<evidence type="ECO:0000313" key="3">
    <source>
        <dbReference type="EMBL" id="RDB80840.1"/>
    </source>
</evidence>
<dbReference type="EMBL" id="PPUQ01000001">
    <property type="protein sequence ID" value="RDC41584.1"/>
    <property type="molecule type" value="Genomic_DNA"/>
</dbReference>
<reference evidence="1 12" key="4">
    <citation type="submission" date="2019-11" db="EMBL/GenBank/DDBJ databases">
        <title>Whole genome shotgun sequencing (WGS) data from Adlercreutzia equolifaciens ResAG-91, Eggerthella lenta MRI-F36, MRI-F37, MRI-F40, ResAG-49, ResAG-88, ResAG-121, ResAG-145, and Gordonibacter sp. ResAG-5, ResAG-26, ResAG-43, ResAG-50, ResAG-59.</title>
        <authorList>
            <person name="Stoll D.A."/>
            <person name="Danylec N."/>
            <person name="Franz C.M.A.P."/>
            <person name="Huch M."/>
        </authorList>
    </citation>
    <scope>NUCLEOTIDE SEQUENCE [LARGE SCALE GENOMIC DNA]</scope>
    <source>
        <strain evidence="1 12">ResAG-88</strain>
    </source>
</reference>
<evidence type="ECO:0000313" key="6">
    <source>
        <dbReference type="EMBL" id="TNU89599.1"/>
    </source>
</evidence>
<evidence type="ECO:0000313" key="12">
    <source>
        <dbReference type="Proteomes" id="UP000436429"/>
    </source>
</evidence>
<dbReference type="EMBL" id="PPTX01000004">
    <property type="protein sequence ID" value="RDB80840.1"/>
    <property type="molecule type" value="Genomic_DNA"/>
</dbReference>
<dbReference type="EMBL" id="VEVP01000026">
    <property type="protein sequence ID" value="TNU89599.1"/>
    <property type="molecule type" value="Genomic_DNA"/>
</dbReference>
<reference evidence="6 11" key="1">
    <citation type="journal article" date="2005" name="Appl. Environ. Microbiol.">
        <title>Intestinal bacterial communities that produce active estrogen-like compounds enterodiol and enterolactone in humans.</title>
        <authorList>
            <person name="Clavel T."/>
            <person name="Henderson G."/>
            <person name="Alpert C.A."/>
            <person name="Philippe C."/>
            <person name="Rigottier-Gois L."/>
            <person name="Dore J."/>
            <person name="Blaut M."/>
        </authorList>
    </citation>
    <scope>NUCLEOTIDE SEQUENCE [LARGE SCALE GENOMIC DNA]</scope>
    <source>
        <strain evidence="6 11">SECO-MT75m2</strain>
    </source>
</reference>
<protein>
    <submittedName>
        <fullName evidence="3">DUF488 domain-containing protein</fullName>
    </submittedName>
    <submittedName>
        <fullName evidence="1">DUF488 family protein</fullName>
    </submittedName>
</protein>
<organism evidence="3 7">
    <name type="scientific">Eggerthella lenta</name>
    <name type="common">Eubacterium lentum</name>
    <dbReference type="NCBI Taxonomy" id="84112"/>
    <lineage>
        <taxon>Bacteria</taxon>
        <taxon>Bacillati</taxon>
        <taxon>Actinomycetota</taxon>
        <taxon>Coriobacteriia</taxon>
        <taxon>Eggerthellales</taxon>
        <taxon>Eggerthellaceae</taxon>
        <taxon>Eggerthella</taxon>
    </lineage>
</organism>
<evidence type="ECO:0000313" key="5">
    <source>
        <dbReference type="EMBL" id="RDC41584.1"/>
    </source>
</evidence>
<dbReference type="InterPro" id="IPR007438">
    <property type="entry name" value="DUF488"/>
</dbReference>
<dbReference type="Proteomes" id="UP000253857">
    <property type="component" value="Unassembled WGS sequence"/>
</dbReference>
<dbReference type="EMBL" id="WPOM01000006">
    <property type="protein sequence ID" value="MVN32368.1"/>
    <property type="molecule type" value="Genomic_DNA"/>
</dbReference>
<evidence type="ECO:0000313" key="10">
    <source>
        <dbReference type="Proteomes" id="UP000253970"/>
    </source>
</evidence>
<sequence length="140" mass="16455">MHIHTISAYETSAEEFFKRLVDWKVDLVVDTRLKNTNQLAGFTKRDDLAYFVEELVHARYVHDKLFAPAPTMMERYIHGNIGWDAYADAYREDMREREAVPQFFDRYGDCESVALVGTATRSRRSHVEVLAEMLEEFQKE</sequence>
<evidence type="ECO:0000313" key="2">
    <source>
        <dbReference type="EMBL" id="RDB73386.1"/>
    </source>
</evidence>
<comment type="caution">
    <text evidence="3">The sequence shown here is derived from an EMBL/GenBank/DDBJ whole genome shotgun (WGS) entry which is preliminary data.</text>
</comment>
<dbReference type="Proteomes" id="UP000253915">
    <property type="component" value="Unassembled WGS sequence"/>
</dbReference>
<dbReference type="OMA" id="IEYVHIL"/>
<evidence type="ECO:0000313" key="7">
    <source>
        <dbReference type="Proteomes" id="UP000253752"/>
    </source>
</evidence>
<dbReference type="Proteomes" id="UP000312594">
    <property type="component" value="Unassembled WGS sequence"/>
</dbReference>
<gene>
    <name evidence="5" type="ORF">C1853_00610</name>
    <name evidence="4" type="ORF">C1871_02715</name>
    <name evidence="3" type="ORF">C1872_04555</name>
    <name evidence="2" type="ORF">C1875_00610</name>
    <name evidence="6" type="ORF">FIC87_10830</name>
    <name evidence="1" type="ORF">GO726_04190</name>
</gene>
<reference evidence="6" key="3">
    <citation type="submission" date="2019-06" db="EMBL/GenBank/DDBJ databases">
        <authorList>
            <person name="Bisanz J.E."/>
            <person name="Turnbaugh P.J."/>
        </authorList>
    </citation>
    <scope>NUCLEOTIDE SEQUENCE</scope>
    <source>
        <strain evidence="6">SECO-MT75m2</strain>
    </source>
</reference>
<dbReference type="EMBL" id="PPTU01000001">
    <property type="protein sequence ID" value="RDB73386.1"/>
    <property type="molecule type" value="Genomic_DNA"/>
</dbReference>
<evidence type="ECO:0000313" key="9">
    <source>
        <dbReference type="Proteomes" id="UP000253915"/>
    </source>
</evidence>
<name>A0A369MTQ5_EGGLN</name>
<evidence type="ECO:0000313" key="4">
    <source>
        <dbReference type="EMBL" id="RDB88366.1"/>
    </source>
</evidence>
<evidence type="ECO:0000313" key="8">
    <source>
        <dbReference type="Proteomes" id="UP000253857"/>
    </source>
</evidence>
<evidence type="ECO:0000313" key="11">
    <source>
        <dbReference type="Proteomes" id="UP000312594"/>
    </source>
</evidence>
<accession>A0A369MTQ5</accession>
<proteinExistence type="predicted"/>
<dbReference type="GeneID" id="69510693"/>
<dbReference type="Proteomes" id="UP000253752">
    <property type="component" value="Unassembled WGS sequence"/>
</dbReference>
<evidence type="ECO:0000313" key="1">
    <source>
        <dbReference type="EMBL" id="MVN32368.1"/>
    </source>
</evidence>
<dbReference type="Pfam" id="PF04343">
    <property type="entry name" value="DUF488"/>
    <property type="match status" value="1"/>
</dbReference>
<reference evidence="7 8" key="2">
    <citation type="journal article" date="2018" name="Elife">
        <title>Discovery and characterization of a prevalent human gut bacterial enzyme sufficient for the inactivation of a family of plant toxins.</title>
        <authorList>
            <person name="Koppel N."/>
            <person name="Bisanz J.E."/>
            <person name="Pandelia M.E."/>
            <person name="Turnbaugh P.J."/>
            <person name="Balskus E.P."/>
        </authorList>
    </citation>
    <scope>NUCLEOTIDE SEQUENCE [LARGE SCALE GENOMIC DNA]</scope>
    <source>
        <strain evidence="5 9">16A</strain>
        <strain evidence="4 8">FAA1-1-60AUCSF</strain>
        <strain evidence="3 7">MR1 #12</strain>
        <strain evidence="2 10">W1 BHI 6</strain>
    </source>
</reference>
<dbReference type="EMBL" id="PPTY01000002">
    <property type="protein sequence ID" value="RDB88366.1"/>
    <property type="molecule type" value="Genomic_DNA"/>
</dbReference>
<dbReference type="AlphaFoldDB" id="A0A369MTQ5"/>
<dbReference type="RefSeq" id="WP_009304592.1">
    <property type="nucleotide sequence ID" value="NZ_AP025575.1"/>
</dbReference>
<dbReference type="Proteomes" id="UP000436429">
    <property type="component" value="Unassembled WGS sequence"/>
</dbReference>